<keyword evidence="1" id="KW-1133">Transmembrane helix</keyword>
<organism evidence="2 3">
    <name type="scientific">Paractinoplanes rhizophilus</name>
    <dbReference type="NCBI Taxonomy" id="1416877"/>
    <lineage>
        <taxon>Bacteria</taxon>
        <taxon>Bacillati</taxon>
        <taxon>Actinomycetota</taxon>
        <taxon>Actinomycetes</taxon>
        <taxon>Micromonosporales</taxon>
        <taxon>Micromonosporaceae</taxon>
        <taxon>Paractinoplanes</taxon>
    </lineage>
</organism>
<dbReference type="Proteomes" id="UP001596548">
    <property type="component" value="Unassembled WGS sequence"/>
</dbReference>
<reference evidence="3" key="1">
    <citation type="journal article" date="2019" name="Int. J. Syst. Evol. Microbiol.">
        <title>The Global Catalogue of Microorganisms (GCM) 10K type strain sequencing project: providing services to taxonomists for standard genome sequencing and annotation.</title>
        <authorList>
            <consortium name="The Broad Institute Genomics Platform"/>
            <consortium name="The Broad Institute Genome Sequencing Center for Infectious Disease"/>
            <person name="Wu L."/>
            <person name="Ma J."/>
        </authorList>
    </citation>
    <scope>NUCLEOTIDE SEQUENCE [LARGE SCALE GENOMIC DNA]</scope>
    <source>
        <strain evidence="3">XZYJT-10</strain>
    </source>
</reference>
<dbReference type="RefSeq" id="WP_378977201.1">
    <property type="nucleotide sequence ID" value="NZ_JBHTBJ010000057.1"/>
</dbReference>
<evidence type="ECO:0008006" key="4">
    <source>
        <dbReference type="Google" id="ProtNLM"/>
    </source>
</evidence>
<dbReference type="EMBL" id="JBHTBJ010000057">
    <property type="protein sequence ID" value="MFC7279662.1"/>
    <property type="molecule type" value="Genomic_DNA"/>
</dbReference>
<name>A0ABW2I427_9ACTN</name>
<proteinExistence type="predicted"/>
<evidence type="ECO:0000313" key="3">
    <source>
        <dbReference type="Proteomes" id="UP001596548"/>
    </source>
</evidence>
<keyword evidence="1" id="KW-0812">Transmembrane</keyword>
<feature type="transmembrane region" description="Helical" evidence="1">
    <location>
        <begin position="65"/>
        <end position="86"/>
    </location>
</feature>
<accession>A0ABW2I427</accession>
<comment type="caution">
    <text evidence="2">The sequence shown here is derived from an EMBL/GenBank/DDBJ whole genome shotgun (WGS) entry which is preliminary data.</text>
</comment>
<keyword evidence="3" id="KW-1185">Reference proteome</keyword>
<protein>
    <recommendedName>
        <fullName evidence="4">DUF2569 family protein</fullName>
    </recommendedName>
</protein>
<gene>
    <name evidence="2" type="ORF">ACFQS1_37370</name>
</gene>
<sequence>MHRTARLPCGRIAADEPIRGWLIVYLVALGVLAAHGLGLTIASLIVAADPSVAGLTSFVPAPALAFYVVSNALLILYTALVFVLIFRRKRSAIAHSVAVNALSVAFLLAWHALHMKSAVGVAIDTIPNVVLVAYILASGRVRRTLRR</sequence>
<keyword evidence="1" id="KW-0472">Membrane</keyword>
<feature type="transmembrane region" description="Helical" evidence="1">
    <location>
        <begin position="93"/>
        <end position="113"/>
    </location>
</feature>
<evidence type="ECO:0000256" key="1">
    <source>
        <dbReference type="SAM" id="Phobius"/>
    </source>
</evidence>
<feature type="transmembrane region" description="Helical" evidence="1">
    <location>
        <begin position="119"/>
        <end position="137"/>
    </location>
</feature>
<feature type="transmembrane region" description="Helical" evidence="1">
    <location>
        <begin position="21"/>
        <end position="45"/>
    </location>
</feature>
<evidence type="ECO:0000313" key="2">
    <source>
        <dbReference type="EMBL" id="MFC7279662.1"/>
    </source>
</evidence>